<dbReference type="GO" id="GO:0003677">
    <property type="term" value="F:DNA binding"/>
    <property type="evidence" value="ECO:0007669"/>
    <property type="project" value="UniProtKB-KW"/>
</dbReference>
<comment type="caution">
    <text evidence="9">The sequence shown here is derived from an EMBL/GenBank/DDBJ whole genome shotgun (WGS) entry which is preliminary data.</text>
</comment>
<dbReference type="CDD" id="cd12148">
    <property type="entry name" value="fungal_TF_MHR"/>
    <property type="match status" value="1"/>
</dbReference>
<dbReference type="GO" id="GO:0006351">
    <property type="term" value="P:DNA-templated transcription"/>
    <property type="evidence" value="ECO:0007669"/>
    <property type="project" value="InterPro"/>
</dbReference>
<evidence type="ECO:0000256" key="6">
    <source>
        <dbReference type="ARBA" id="ARBA00023242"/>
    </source>
</evidence>
<evidence type="ECO:0000256" key="2">
    <source>
        <dbReference type="ARBA" id="ARBA00022833"/>
    </source>
</evidence>
<evidence type="ECO:0000313" key="10">
    <source>
        <dbReference type="Proteomes" id="UP001147782"/>
    </source>
</evidence>
<feature type="compositionally biased region" description="Polar residues" evidence="7">
    <location>
        <begin position="42"/>
        <end position="53"/>
    </location>
</feature>
<evidence type="ECO:0000256" key="3">
    <source>
        <dbReference type="ARBA" id="ARBA00023015"/>
    </source>
</evidence>
<proteinExistence type="predicted"/>
<name>A0A9W9SK55_9EURO</name>
<dbReference type="PANTHER" id="PTHR31779:SF3">
    <property type="entry name" value="PROTEIN RDR1"/>
    <property type="match status" value="1"/>
</dbReference>
<evidence type="ECO:0000259" key="8">
    <source>
        <dbReference type="Pfam" id="PF04082"/>
    </source>
</evidence>
<feature type="compositionally biased region" description="Polar residues" evidence="7">
    <location>
        <begin position="16"/>
        <end position="33"/>
    </location>
</feature>
<keyword evidence="4" id="KW-0238">DNA-binding</keyword>
<keyword evidence="10" id="KW-1185">Reference proteome</keyword>
<dbReference type="AlphaFoldDB" id="A0A9W9SK55"/>
<dbReference type="GO" id="GO:0003700">
    <property type="term" value="F:DNA-binding transcription factor activity"/>
    <property type="evidence" value="ECO:0007669"/>
    <property type="project" value="TreeGrafter"/>
</dbReference>
<keyword evidence="6" id="KW-0539">Nucleus</keyword>
<dbReference type="InterPro" id="IPR052478">
    <property type="entry name" value="Metabolite_Synth_Reg"/>
</dbReference>
<keyword evidence="5" id="KW-0804">Transcription</keyword>
<evidence type="ECO:0000256" key="5">
    <source>
        <dbReference type="ARBA" id="ARBA00023163"/>
    </source>
</evidence>
<accession>A0A9W9SK55</accession>
<reference evidence="9" key="1">
    <citation type="submission" date="2022-11" db="EMBL/GenBank/DDBJ databases">
        <authorList>
            <person name="Petersen C."/>
        </authorList>
    </citation>
    <scope>NUCLEOTIDE SEQUENCE</scope>
    <source>
        <strain evidence="9">IBT 29864</strain>
    </source>
</reference>
<dbReference type="Proteomes" id="UP001147782">
    <property type="component" value="Unassembled WGS sequence"/>
</dbReference>
<sequence>MCQGYGYECEYENGASKLSTKRPTPSEESTSRPTAKVARLASPQSTSKQATDSSILPGILEPSKARYVGKYSSIAFPLYVGLEVQATKLPRLHSFAYHSGIRKEPPCAVTHKISEKISWNTTRGLIEVYTAAIHPVFGFLNMDHFYTLCEKHWHGQPQDMVFEALASGVLALASLFNGNLDQDMEMWLILHAKEILEDYSISRFPSLEQIAAWILRAIYIRCSGRPHVAWLTSCTIMHLVEATGLHHASEYTLQTTGNVAPSPEVSKTVIRTAQVATCLHIVIAFEYGRSIMTVNRQTLEHILQPTHEGDLTSHLVSLVMALPATQIIGDSADITDELSAALEQVVDAPVSHDFLLLLKADLALGIYRRLRVMDSKSQQIHNDRVITVGTTALSAARRLVSQGQPWWNVIGTVFQFACALLVMDTSSACERFVETMDTLEFVVDQLNTHLAREALSTARQLARAALDKKRKGVESLERVVGPPSPDSVAAHPPQDSSAPSPSLEHQFPFDLDSLWAMEFQLPL</sequence>
<dbReference type="InterPro" id="IPR007219">
    <property type="entry name" value="XnlR_reg_dom"/>
</dbReference>
<organism evidence="9 10">
    <name type="scientific">Penicillium cataractarum</name>
    <dbReference type="NCBI Taxonomy" id="2100454"/>
    <lineage>
        <taxon>Eukaryota</taxon>
        <taxon>Fungi</taxon>
        <taxon>Dikarya</taxon>
        <taxon>Ascomycota</taxon>
        <taxon>Pezizomycotina</taxon>
        <taxon>Eurotiomycetes</taxon>
        <taxon>Eurotiomycetidae</taxon>
        <taxon>Eurotiales</taxon>
        <taxon>Aspergillaceae</taxon>
        <taxon>Penicillium</taxon>
    </lineage>
</organism>
<feature type="region of interest" description="Disordered" evidence="7">
    <location>
        <begin position="473"/>
        <end position="505"/>
    </location>
</feature>
<gene>
    <name evidence="9" type="ORF">N7496_002471</name>
</gene>
<keyword evidence="2" id="KW-0862">Zinc</keyword>
<evidence type="ECO:0000313" key="9">
    <source>
        <dbReference type="EMBL" id="KAJ5380043.1"/>
    </source>
</evidence>
<keyword evidence="3" id="KW-0805">Transcription regulation</keyword>
<evidence type="ECO:0000256" key="1">
    <source>
        <dbReference type="ARBA" id="ARBA00022723"/>
    </source>
</evidence>
<dbReference type="EMBL" id="JAPZBS010000002">
    <property type="protein sequence ID" value="KAJ5380043.1"/>
    <property type="molecule type" value="Genomic_DNA"/>
</dbReference>
<feature type="domain" description="Xylanolytic transcriptional activator regulatory" evidence="8">
    <location>
        <begin position="127"/>
        <end position="298"/>
    </location>
</feature>
<dbReference type="GO" id="GO:0009410">
    <property type="term" value="P:response to xenobiotic stimulus"/>
    <property type="evidence" value="ECO:0007669"/>
    <property type="project" value="TreeGrafter"/>
</dbReference>
<dbReference type="RefSeq" id="XP_056557614.1">
    <property type="nucleotide sequence ID" value="XM_056695402.1"/>
</dbReference>
<feature type="region of interest" description="Disordered" evidence="7">
    <location>
        <begin position="14"/>
        <end position="53"/>
    </location>
</feature>
<evidence type="ECO:0000256" key="4">
    <source>
        <dbReference type="ARBA" id="ARBA00023125"/>
    </source>
</evidence>
<dbReference type="GO" id="GO:0008270">
    <property type="term" value="F:zinc ion binding"/>
    <property type="evidence" value="ECO:0007669"/>
    <property type="project" value="InterPro"/>
</dbReference>
<dbReference type="GeneID" id="81434579"/>
<dbReference type="OrthoDB" id="4064873at2759"/>
<reference evidence="9" key="2">
    <citation type="journal article" date="2023" name="IMA Fungus">
        <title>Comparative genomic study of the Penicillium genus elucidates a diverse pangenome and 15 lateral gene transfer events.</title>
        <authorList>
            <person name="Petersen C."/>
            <person name="Sorensen T."/>
            <person name="Nielsen M.R."/>
            <person name="Sondergaard T.E."/>
            <person name="Sorensen J.L."/>
            <person name="Fitzpatrick D.A."/>
            <person name="Frisvad J.C."/>
            <person name="Nielsen K.L."/>
        </authorList>
    </citation>
    <scope>NUCLEOTIDE SEQUENCE</scope>
    <source>
        <strain evidence="9">IBT 29864</strain>
    </source>
</reference>
<dbReference type="PANTHER" id="PTHR31779">
    <property type="entry name" value="2-NITROPROPANE DIOXYGENASE FAMILY, PUTATIVE (AFU_ORTHOLOGUE AFUA_2G17430)-RELATED"/>
    <property type="match status" value="1"/>
</dbReference>
<evidence type="ECO:0000256" key="7">
    <source>
        <dbReference type="SAM" id="MobiDB-lite"/>
    </source>
</evidence>
<keyword evidence="1" id="KW-0479">Metal-binding</keyword>
<dbReference type="Pfam" id="PF04082">
    <property type="entry name" value="Fungal_trans"/>
    <property type="match status" value="1"/>
</dbReference>
<protein>
    <recommendedName>
        <fullName evidence="8">Xylanolytic transcriptional activator regulatory domain-containing protein</fullName>
    </recommendedName>
</protein>